<feature type="repeat" description="PPR" evidence="3">
    <location>
        <begin position="113"/>
        <end position="147"/>
    </location>
</feature>
<dbReference type="InterPro" id="IPR011990">
    <property type="entry name" value="TPR-like_helical_dom_sf"/>
</dbReference>
<dbReference type="FunFam" id="1.25.40.10:FF:000294">
    <property type="entry name" value="Pentatricopeptide repeat-containing protein At1g09900"/>
    <property type="match status" value="1"/>
</dbReference>
<dbReference type="AlphaFoldDB" id="A0AAD4JFI8"/>
<evidence type="ECO:0000256" key="3">
    <source>
        <dbReference type="PROSITE-ProRule" id="PRU00708"/>
    </source>
</evidence>
<keyword evidence="2" id="KW-0677">Repeat</keyword>
<dbReference type="Pfam" id="PF01535">
    <property type="entry name" value="PPR"/>
    <property type="match status" value="1"/>
</dbReference>
<protein>
    <submittedName>
        <fullName evidence="4">Pentatricopeptide repeat superfamily protein</fullName>
    </submittedName>
</protein>
<feature type="repeat" description="PPR" evidence="3">
    <location>
        <begin position="148"/>
        <end position="185"/>
    </location>
</feature>
<dbReference type="PANTHER" id="PTHR47939:SF13">
    <property type="entry name" value="OS03G0201400 PROTEIN"/>
    <property type="match status" value="1"/>
</dbReference>
<dbReference type="PANTHER" id="PTHR47939">
    <property type="entry name" value="MEMBRANE-ASSOCIATED SALT-INDUCIBLE PROTEIN-LIKE"/>
    <property type="match status" value="1"/>
</dbReference>
<organism evidence="4 5">
    <name type="scientific">Perilla frutescens var. hirtella</name>
    <name type="common">Perilla citriodora</name>
    <name type="synonym">Perilla setoyensis</name>
    <dbReference type="NCBI Taxonomy" id="608512"/>
    <lineage>
        <taxon>Eukaryota</taxon>
        <taxon>Viridiplantae</taxon>
        <taxon>Streptophyta</taxon>
        <taxon>Embryophyta</taxon>
        <taxon>Tracheophyta</taxon>
        <taxon>Spermatophyta</taxon>
        <taxon>Magnoliopsida</taxon>
        <taxon>eudicotyledons</taxon>
        <taxon>Gunneridae</taxon>
        <taxon>Pentapetalae</taxon>
        <taxon>asterids</taxon>
        <taxon>lamiids</taxon>
        <taxon>Lamiales</taxon>
        <taxon>Lamiaceae</taxon>
        <taxon>Nepetoideae</taxon>
        <taxon>Elsholtzieae</taxon>
        <taxon>Perilla</taxon>
    </lineage>
</organism>
<evidence type="ECO:0000256" key="1">
    <source>
        <dbReference type="ARBA" id="ARBA00007626"/>
    </source>
</evidence>
<keyword evidence="5" id="KW-1185">Reference proteome</keyword>
<feature type="repeat" description="PPR" evidence="3">
    <location>
        <begin position="221"/>
        <end position="251"/>
    </location>
</feature>
<reference evidence="4 5" key="1">
    <citation type="journal article" date="2021" name="Nat. Commun.">
        <title>Incipient diploidization of the medicinal plant Perilla within 10,000 years.</title>
        <authorList>
            <person name="Zhang Y."/>
            <person name="Shen Q."/>
            <person name="Leng L."/>
            <person name="Zhang D."/>
            <person name="Chen S."/>
            <person name="Shi Y."/>
            <person name="Ning Z."/>
            <person name="Chen S."/>
        </authorList>
    </citation>
    <scope>NUCLEOTIDE SEQUENCE [LARGE SCALE GENOMIC DNA]</scope>
    <source>
        <strain evidence="5">cv. PC099</strain>
    </source>
</reference>
<dbReference type="InterPro" id="IPR002885">
    <property type="entry name" value="PPR_rpt"/>
</dbReference>
<gene>
    <name evidence="4" type="ORF">C2S53_000449</name>
</gene>
<dbReference type="NCBIfam" id="TIGR00756">
    <property type="entry name" value="PPR"/>
    <property type="match status" value="5"/>
</dbReference>
<dbReference type="EMBL" id="SDAM02000062">
    <property type="protein sequence ID" value="KAH6832906.1"/>
    <property type="molecule type" value="Genomic_DNA"/>
</dbReference>
<dbReference type="InterPro" id="IPR050667">
    <property type="entry name" value="PPR-containing_protein"/>
</dbReference>
<accession>A0AAD4JFI8</accession>
<sequence>MVYVSFGSVAAMDKEKLQEVAWPPSTPTSLYPSLNGRSANTSVVFYMLILALVTNRKVDLAFEGFMRMRAWDYGFKLSVRSCNSMLAALVRCGKIGNVEFAYKEMVRRRIEADLTTFNTVVNRLCKAGRLNKASDIVEHMSVYGVTTSVVTYNTLIDDYCKRGGAGRMYKADALLKKMVEKGLSPSVITYNILIDGFCKDDNLAASLRLLKEMKEQGVRPSVITYNTLINGLCADGKIDEAMSLRDEMVGRVWSQILLLIMYLSMDIPRRKC</sequence>
<dbReference type="PROSITE" id="PS51375">
    <property type="entry name" value="PPR"/>
    <property type="match status" value="5"/>
</dbReference>
<evidence type="ECO:0000313" key="5">
    <source>
        <dbReference type="Proteomes" id="UP001190926"/>
    </source>
</evidence>
<dbReference type="Gene3D" id="1.25.40.10">
    <property type="entry name" value="Tetratricopeptide repeat domain"/>
    <property type="match status" value="2"/>
</dbReference>
<name>A0AAD4JFI8_PERFH</name>
<feature type="repeat" description="PPR" evidence="3">
    <location>
        <begin position="78"/>
        <end position="112"/>
    </location>
</feature>
<comment type="caution">
    <text evidence="4">The sequence shown here is derived from an EMBL/GenBank/DDBJ whole genome shotgun (WGS) entry which is preliminary data.</text>
</comment>
<proteinExistence type="inferred from homology"/>
<comment type="similarity">
    <text evidence="1">Belongs to the PPR family. P subfamily.</text>
</comment>
<feature type="repeat" description="PPR" evidence="3">
    <location>
        <begin position="186"/>
        <end position="220"/>
    </location>
</feature>
<dbReference type="Pfam" id="PF13041">
    <property type="entry name" value="PPR_2"/>
    <property type="match status" value="2"/>
</dbReference>
<evidence type="ECO:0000256" key="2">
    <source>
        <dbReference type="ARBA" id="ARBA00022737"/>
    </source>
</evidence>
<dbReference type="Proteomes" id="UP001190926">
    <property type="component" value="Unassembled WGS sequence"/>
</dbReference>
<evidence type="ECO:0000313" key="4">
    <source>
        <dbReference type="EMBL" id="KAH6832906.1"/>
    </source>
</evidence>